<dbReference type="OrthoDB" id="7062039at2"/>
<evidence type="ECO:0000256" key="1">
    <source>
        <dbReference type="SAM" id="SignalP"/>
    </source>
</evidence>
<dbReference type="AlphaFoldDB" id="A0A1T4XT27"/>
<accession>A0A1T4XT27</accession>
<dbReference type="STRING" id="92487.SAMN02745130_03418"/>
<proteinExistence type="predicted"/>
<evidence type="ECO:0008006" key="4">
    <source>
        <dbReference type="Google" id="ProtNLM"/>
    </source>
</evidence>
<feature type="signal peptide" evidence="1">
    <location>
        <begin position="1"/>
        <end position="22"/>
    </location>
</feature>
<dbReference type="EMBL" id="FUYB01000022">
    <property type="protein sequence ID" value="SKA92692.1"/>
    <property type="molecule type" value="Genomic_DNA"/>
</dbReference>
<feature type="chain" id="PRO_5012301287" description="Secreted protein" evidence="1">
    <location>
        <begin position="23"/>
        <end position="156"/>
    </location>
</feature>
<keyword evidence="3" id="KW-1185">Reference proteome</keyword>
<keyword evidence="1" id="KW-0732">Signal</keyword>
<reference evidence="2 3" key="1">
    <citation type="submission" date="2017-02" db="EMBL/GenBank/DDBJ databases">
        <authorList>
            <person name="Peterson S.W."/>
        </authorList>
    </citation>
    <scope>NUCLEOTIDE SEQUENCE [LARGE SCALE GENOMIC DNA]</scope>
    <source>
        <strain evidence="2 3">ATCC 49788</strain>
    </source>
</reference>
<evidence type="ECO:0000313" key="3">
    <source>
        <dbReference type="Proteomes" id="UP000190460"/>
    </source>
</evidence>
<dbReference type="RefSeq" id="WP_078923855.1">
    <property type="nucleotide sequence ID" value="NZ_FUYB01000022.1"/>
</dbReference>
<evidence type="ECO:0000313" key="2">
    <source>
        <dbReference type="EMBL" id="SKA92692.1"/>
    </source>
</evidence>
<organism evidence="2 3">
    <name type="scientific">Thiothrix eikelboomii</name>
    <dbReference type="NCBI Taxonomy" id="92487"/>
    <lineage>
        <taxon>Bacteria</taxon>
        <taxon>Pseudomonadati</taxon>
        <taxon>Pseudomonadota</taxon>
        <taxon>Gammaproteobacteria</taxon>
        <taxon>Thiotrichales</taxon>
        <taxon>Thiotrichaceae</taxon>
        <taxon>Thiothrix</taxon>
    </lineage>
</organism>
<gene>
    <name evidence="2" type="ORF">SAMN02745130_03418</name>
</gene>
<sequence>MIRMHTSALAFSLVLLASPSSADNLIGKTIPPYPSGWQEEGGACLLNCNYSLGVLIKAQQRLLYLGKNLPQSTASDPRWQVLDTMPYPEPPEGYELVYSACEHQGTPDPSLIALVKIADNEWLDQVRFAYKANINKGRFETISTQGVRCQNIGWGL</sequence>
<protein>
    <recommendedName>
        <fullName evidence="4">Secreted protein</fullName>
    </recommendedName>
</protein>
<dbReference type="Proteomes" id="UP000190460">
    <property type="component" value="Unassembled WGS sequence"/>
</dbReference>
<name>A0A1T4XT27_9GAMM</name>